<dbReference type="OrthoDB" id="185373at2759"/>
<organism evidence="10 11">
    <name type="scientific">Musa troglodytarum</name>
    <name type="common">fe'i banana</name>
    <dbReference type="NCBI Taxonomy" id="320322"/>
    <lineage>
        <taxon>Eukaryota</taxon>
        <taxon>Viridiplantae</taxon>
        <taxon>Streptophyta</taxon>
        <taxon>Embryophyta</taxon>
        <taxon>Tracheophyta</taxon>
        <taxon>Spermatophyta</taxon>
        <taxon>Magnoliopsida</taxon>
        <taxon>Liliopsida</taxon>
        <taxon>Zingiberales</taxon>
        <taxon>Musaceae</taxon>
        <taxon>Musa</taxon>
    </lineage>
</organism>
<dbReference type="GO" id="GO:0048367">
    <property type="term" value="P:shoot system development"/>
    <property type="evidence" value="ECO:0007669"/>
    <property type="project" value="UniProtKB-ARBA"/>
</dbReference>
<evidence type="ECO:0000313" key="11">
    <source>
        <dbReference type="Proteomes" id="UP001055439"/>
    </source>
</evidence>
<protein>
    <submittedName>
        <fullName evidence="10">Pentatricopeptide repeat-containing protein</fullName>
    </submittedName>
</protein>
<keyword evidence="5" id="KW-0677">Repeat</keyword>
<keyword evidence="7" id="KW-0472">Membrane</keyword>
<keyword evidence="11" id="KW-1185">Reference proteome</keyword>
<evidence type="ECO:0000256" key="3">
    <source>
        <dbReference type="ARBA" id="ARBA00022475"/>
    </source>
</evidence>
<dbReference type="SUPFAM" id="SSF48452">
    <property type="entry name" value="TPR-like"/>
    <property type="match status" value="1"/>
</dbReference>
<dbReference type="Gene3D" id="1.25.40.10">
    <property type="entry name" value="Tetratricopeptide repeat domain"/>
    <property type="match status" value="2"/>
</dbReference>
<evidence type="ECO:0000256" key="2">
    <source>
        <dbReference type="ARBA" id="ARBA00022473"/>
    </source>
</evidence>
<evidence type="ECO:0000313" key="10">
    <source>
        <dbReference type="EMBL" id="URD89671.1"/>
    </source>
</evidence>
<dbReference type="InterPro" id="IPR011990">
    <property type="entry name" value="TPR-like_helical_dom_sf"/>
</dbReference>
<keyword evidence="2" id="KW-0217">Developmental protein</keyword>
<dbReference type="Pfam" id="PF13041">
    <property type="entry name" value="PPR_2"/>
    <property type="match status" value="2"/>
</dbReference>
<dbReference type="Pfam" id="PF08137">
    <property type="entry name" value="DVL"/>
    <property type="match status" value="1"/>
</dbReference>
<dbReference type="InterPro" id="IPR046960">
    <property type="entry name" value="PPR_At4g14850-like_plant"/>
</dbReference>
<dbReference type="NCBIfam" id="TIGR00756">
    <property type="entry name" value="PPR"/>
    <property type="match status" value="2"/>
</dbReference>
<name>A0A9E7JR47_9LILI</name>
<comment type="similarity">
    <text evidence="8">Belongs to the DVL/RTFL small polypeptides family.</text>
</comment>
<keyword evidence="6" id="KW-1133">Transmembrane helix</keyword>
<comment type="subcellular location">
    <subcellularLocation>
        <location evidence="1">Cell membrane</location>
        <topology evidence="1">Single-pass membrane protein</topology>
    </subcellularLocation>
</comment>
<dbReference type="InterPro" id="IPR002885">
    <property type="entry name" value="PPR_rpt"/>
</dbReference>
<dbReference type="Pfam" id="PF20431">
    <property type="entry name" value="E_motif"/>
    <property type="match status" value="1"/>
</dbReference>
<dbReference type="FunFam" id="1.25.40.10:FF:000242">
    <property type="entry name" value="Pentatricopeptide repeat-containing protein"/>
    <property type="match status" value="1"/>
</dbReference>
<evidence type="ECO:0000256" key="4">
    <source>
        <dbReference type="ARBA" id="ARBA00022692"/>
    </source>
</evidence>
<dbReference type="GO" id="GO:0003723">
    <property type="term" value="F:RNA binding"/>
    <property type="evidence" value="ECO:0007669"/>
    <property type="project" value="InterPro"/>
</dbReference>
<evidence type="ECO:0000256" key="6">
    <source>
        <dbReference type="ARBA" id="ARBA00022989"/>
    </source>
</evidence>
<dbReference type="Pfam" id="PF01535">
    <property type="entry name" value="PPR"/>
    <property type="match status" value="2"/>
</dbReference>
<proteinExistence type="inferred from homology"/>
<dbReference type="PROSITE" id="PS51375">
    <property type="entry name" value="PPR"/>
    <property type="match status" value="2"/>
</dbReference>
<evidence type="ECO:0000256" key="5">
    <source>
        <dbReference type="ARBA" id="ARBA00022737"/>
    </source>
</evidence>
<dbReference type="PANTHER" id="PTHR47926">
    <property type="entry name" value="PENTATRICOPEPTIDE REPEAT-CONTAINING PROTEIN"/>
    <property type="match status" value="1"/>
</dbReference>
<accession>A0A9E7JR47</accession>
<dbReference type="GO" id="GO:0009451">
    <property type="term" value="P:RNA modification"/>
    <property type="evidence" value="ECO:0007669"/>
    <property type="project" value="InterPro"/>
</dbReference>
<evidence type="ECO:0000256" key="1">
    <source>
        <dbReference type="ARBA" id="ARBA00004162"/>
    </source>
</evidence>
<dbReference type="PANTHER" id="PTHR47926:SF537">
    <property type="entry name" value="PENTACOTRIPEPTIDE-REPEAT REGION OF PRORP DOMAIN-CONTAINING PROTEIN"/>
    <property type="match status" value="1"/>
</dbReference>
<dbReference type="GO" id="GO:0005886">
    <property type="term" value="C:plasma membrane"/>
    <property type="evidence" value="ECO:0007669"/>
    <property type="project" value="UniProtKB-SubCell"/>
</dbReference>
<evidence type="ECO:0000256" key="9">
    <source>
        <dbReference type="PROSITE-ProRule" id="PRU00708"/>
    </source>
</evidence>
<evidence type="ECO:0000256" key="7">
    <source>
        <dbReference type="ARBA" id="ARBA00023136"/>
    </source>
</evidence>
<gene>
    <name evidence="10" type="ORF">MUK42_26879</name>
</gene>
<sequence length="503" mass="55191">MAATLPSELSISHSTRDALPRCLLAITRCRLPSKSALISAMKASSLLAASHEGRAVHARVVKAGLGTDRFVASSIISFYSSCSDLDSARKAFDGVLVKDVALQTALLIGYAQNGEITQARALFDGVMEKDVVAWNAMLSAYTHCGLPGDALELFREMQMSNCRPNEVTLIGALSACSQIGCLALGEWIHGYLRRNPEVRRTTTLNNSLVHLYAKCGKINAALDTFLEHGSRDLESWNTMLTGFAINGCGTSALSLFSQMMKLGVRPDRISFVGVLMACSHVGMVEDARRCLDCMTRFYGIDPRAEHYGCLVDVLSRGGHLDEARSLLESMPCEADASAWGALLGGCFAHGKYELGIEAAVHLIQLQPLEEGRYVALQNLYATVGRTEDALRVRKVMYDMGIRQSSGTKVRVGGRLMRWATVRRAGNAKEEPAPERIRCLAAAREHWSRFYSVTRCVLMLICWLRQGSREHVEGLQALISGRIGMSCIPKRTCLHFMLSFVFIS</sequence>
<dbReference type="Proteomes" id="UP001055439">
    <property type="component" value="Chromosome 2"/>
</dbReference>
<dbReference type="FunFam" id="1.25.40.10:FF:000348">
    <property type="entry name" value="Pentatricopeptide repeat-containing protein chloroplastic"/>
    <property type="match status" value="1"/>
</dbReference>
<dbReference type="AlphaFoldDB" id="A0A9E7JR47"/>
<dbReference type="InterPro" id="IPR012552">
    <property type="entry name" value="DVL"/>
</dbReference>
<reference evidence="10" key="1">
    <citation type="submission" date="2022-05" db="EMBL/GenBank/DDBJ databases">
        <title>The Musa troglodytarum L. genome provides insights into the mechanism of non-climacteric behaviour and enrichment of carotenoids.</title>
        <authorList>
            <person name="Wang J."/>
        </authorList>
    </citation>
    <scope>NUCLEOTIDE SEQUENCE</scope>
    <source>
        <tissue evidence="10">Leaf</tissue>
    </source>
</reference>
<evidence type="ECO:0000256" key="8">
    <source>
        <dbReference type="ARBA" id="ARBA00024340"/>
    </source>
</evidence>
<dbReference type="GO" id="GO:0008285">
    <property type="term" value="P:negative regulation of cell population proliferation"/>
    <property type="evidence" value="ECO:0007669"/>
    <property type="project" value="InterPro"/>
</dbReference>
<dbReference type="EMBL" id="CP097504">
    <property type="protein sequence ID" value="URD89671.1"/>
    <property type="molecule type" value="Genomic_DNA"/>
</dbReference>
<dbReference type="InterPro" id="IPR046848">
    <property type="entry name" value="E_motif"/>
</dbReference>
<keyword evidence="4" id="KW-0812">Transmembrane</keyword>
<feature type="repeat" description="PPR" evidence="9">
    <location>
        <begin position="130"/>
        <end position="164"/>
    </location>
</feature>
<feature type="repeat" description="PPR" evidence="9">
    <location>
        <begin position="232"/>
        <end position="266"/>
    </location>
</feature>
<keyword evidence="3" id="KW-1003">Cell membrane</keyword>